<dbReference type="Proteomes" id="UP001153620">
    <property type="component" value="Chromosome 2"/>
</dbReference>
<dbReference type="Pfam" id="PF01826">
    <property type="entry name" value="TIL"/>
    <property type="match status" value="1"/>
</dbReference>
<reference evidence="7" key="1">
    <citation type="submission" date="2022-01" db="EMBL/GenBank/DDBJ databases">
        <authorList>
            <person name="King R."/>
        </authorList>
    </citation>
    <scope>NUCLEOTIDE SEQUENCE</scope>
</reference>
<dbReference type="FunFam" id="2.10.25.10:FF:000055">
    <property type="entry name" value="alpha-tectorin isoform X1"/>
    <property type="match status" value="1"/>
</dbReference>
<gene>
    <name evidence="7" type="ORF">CHIRRI_LOCUS8412</name>
</gene>
<dbReference type="InterPro" id="IPR036084">
    <property type="entry name" value="Ser_inhib-like_sf"/>
</dbReference>
<keyword evidence="2" id="KW-0646">Protease inhibitor</keyword>
<dbReference type="PANTHER" id="PTHR23259">
    <property type="entry name" value="RIDDLE"/>
    <property type="match status" value="1"/>
</dbReference>
<evidence type="ECO:0000259" key="6">
    <source>
        <dbReference type="Pfam" id="PF01826"/>
    </source>
</evidence>
<dbReference type="CDD" id="cd19941">
    <property type="entry name" value="TIL"/>
    <property type="match status" value="1"/>
</dbReference>
<evidence type="ECO:0000313" key="8">
    <source>
        <dbReference type="Proteomes" id="UP001153620"/>
    </source>
</evidence>
<evidence type="ECO:0000256" key="3">
    <source>
        <dbReference type="ARBA" id="ARBA00022900"/>
    </source>
</evidence>
<dbReference type="AlphaFoldDB" id="A0A9N9WVG8"/>
<proteinExistence type="inferred from homology"/>
<keyword evidence="3" id="KW-0722">Serine protease inhibitor</keyword>
<dbReference type="SUPFAM" id="SSF57567">
    <property type="entry name" value="Serine protease inhibitors"/>
    <property type="match status" value="1"/>
</dbReference>
<feature type="domain" description="TIL" evidence="6">
    <location>
        <begin position="24"/>
        <end position="73"/>
    </location>
</feature>
<protein>
    <recommendedName>
        <fullName evidence="6">TIL domain-containing protein</fullName>
    </recommendedName>
</protein>
<dbReference type="PANTHER" id="PTHR23259:SF70">
    <property type="entry name" value="ACCESSORY GLAND PROTEIN ACP62F-RELATED"/>
    <property type="match status" value="1"/>
</dbReference>
<dbReference type="Gene3D" id="2.10.25.10">
    <property type="entry name" value="Laminin"/>
    <property type="match status" value="1"/>
</dbReference>
<evidence type="ECO:0000256" key="4">
    <source>
        <dbReference type="ARBA" id="ARBA00023157"/>
    </source>
</evidence>
<feature type="chain" id="PRO_5040324796" description="TIL domain-containing protein" evidence="5">
    <location>
        <begin position="20"/>
        <end position="84"/>
    </location>
</feature>
<accession>A0A9N9WVG8</accession>
<reference evidence="7" key="2">
    <citation type="submission" date="2022-10" db="EMBL/GenBank/DDBJ databases">
        <authorList>
            <consortium name="ENA_rothamsted_submissions"/>
            <consortium name="culmorum"/>
            <person name="King R."/>
        </authorList>
    </citation>
    <scope>NUCLEOTIDE SEQUENCE</scope>
</reference>
<evidence type="ECO:0000256" key="2">
    <source>
        <dbReference type="ARBA" id="ARBA00022690"/>
    </source>
</evidence>
<evidence type="ECO:0000313" key="7">
    <source>
        <dbReference type="EMBL" id="CAG9805541.1"/>
    </source>
</evidence>
<dbReference type="InterPro" id="IPR002919">
    <property type="entry name" value="TIL_dom"/>
</dbReference>
<dbReference type="InterPro" id="IPR051368">
    <property type="entry name" value="SerProtInhib-TIL_Domain"/>
</dbReference>
<organism evidence="7 8">
    <name type="scientific">Chironomus riparius</name>
    <dbReference type="NCBI Taxonomy" id="315576"/>
    <lineage>
        <taxon>Eukaryota</taxon>
        <taxon>Metazoa</taxon>
        <taxon>Ecdysozoa</taxon>
        <taxon>Arthropoda</taxon>
        <taxon>Hexapoda</taxon>
        <taxon>Insecta</taxon>
        <taxon>Pterygota</taxon>
        <taxon>Neoptera</taxon>
        <taxon>Endopterygota</taxon>
        <taxon>Diptera</taxon>
        <taxon>Nematocera</taxon>
        <taxon>Chironomoidea</taxon>
        <taxon>Chironomidae</taxon>
        <taxon>Chironominae</taxon>
        <taxon>Chironomus</taxon>
    </lineage>
</organism>
<evidence type="ECO:0000256" key="1">
    <source>
        <dbReference type="ARBA" id="ARBA00007611"/>
    </source>
</evidence>
<dbReference type="GO" id="GO:0004867">
    <property type="term" value="F:serine-type endopeptidase inhibitor activity"/>
    <property type="evidence" value="ECO:0007669"/>
    <property type="project" value="UniProtKB-KW"/>
</dbReference>
<name>A0A9N9WVG8_9DIPT</name>
<keyword evidence="8" id="KW-1185">Reference proteome</keyword>
<keyword evidence="5" id="KW-0732">Signal</keyword>
<feature type="signal peptide" evidence="5">
    <location>
        <begin position="1"/>
        <end position="19"/>
    </location>
</feature>
<dbReference type="OrthoDB" id="6236007at2759"/>
<sequence>MNKLMIVLLIVAFAEISIAHKRFCPQNMIYESCGTACPLTCEYPEPRPCIRMCVPGCFCKDGYLLDDNGKCVTNCYEIPAEDLI</sequence>
<dbReference type="EMBL" id="OU895878">
    <property type="protein sequence ID" value="CAG9805541.1"/>
    <property type="molecule type" value="Genomic_DNA"/>
</dbReference>
<comment type="similarity">
    <text evidence="1">Belongs to the serine protease inhibitor-like (TIL domain-containing) family.</text>
</comment>
<keyword evidence="4" id="KW-1015">Disulfide bond</keyword>
<evidence type="ECO:0000256" key="5">
    <source>
        <dbReference type="SAM" id="SignalP"/>
    </source>
</evidence>